<evidence type="ECO:0000259" key="4">
    <source>
        <dbReference type="PROSITE" id="PS50995"/>
    </source>
</evidence>
<dbReference type="SUPFAM" id="SSF46785">
    <property type="entry name" value="Winged helix' DNA-binding domain"/>
    <property type="match status" value="1"/>
</dbReference>
<dbReference type="PRINTS" id="PR00598">
    <property type="entry name" value="HTHMARR"/>
</dbReference>
<dbReference type="EMBL" id="JASZYV010000002">
    <property type="protein sequence ID" value="MDM0045198.1"/>
    <property type="molecule type" value="Genomic_DNA"/>
</dbReference>
<keyword evidence="1" id="KW-0805">Transcription regulation</keyword>
<evidence type="ECO:0000256" key="1">
    <source>
        <dbReference type="ARBA" id="ARBA00023015"/>
    </source>
</evidence>
<dbReference type="PANTHER" id="PTHR42756">
    <property type="entry name" value="TRANSCRIPTIONAL REGULATOR, MARR"/>
    <property type="match status" value="1"/>
</dbReference>
<accession>A0ABT7NBA5</accession>
<sequence>MSRPAIDYLTFRLDVLNEQAKRISSVAYEEARGVTVRDLRVLRLAYAHPGITQSQVVEAAYLEKTLVSKLVTSLVKRGLIRREIGEEDARWVRLFLTPEGRETVQHCNRMGRKMQNLWLAELAPEEIEAFERTLAVLTDRVGKIDLQRKRKA</sequence>
<evidence type="ECO:0000313" key="5">
    <source>
        <dbReference type="EMBL" id="MDM0045198.1"/>
    </source>
</evidence>
<evidence type="ECO:0000256" key="2">
    <source>
        <dbReference type="ARBA" id="ARBA00023125"/>
    </source>
</evidence>
<dbReference type="Gene3D" id="1.10.10.10">
    <property type="entry name" value="Winged helix-like DNA-binding domain superfamily/Winged helix DNA-binding domain"/>
    <property type="match status" value="1"/>
</dbReference>
<reference evidence="5" key="1">
    <citation type="submission" date="2023-06" db="EMBL/GenBank/DDBJ databases">
        <authorList>
            <person name="Jiang Y."/>
            <person name="Liu Q."/>
        </authorList>
    </citation>
    <scope>NUCLEOTIDE SEQUENCE</scope>
    <source>
        <strain evidence="5">CGMCC 1.12089</strain>
    </source>
</reference>
<dbReference type="InterPro" id="IPR000835">
    <property type="entry name" value="HTH_MarR-typ"/>
</dbReference>
<dbReference type="InterPro" id="IPR036390">
    <property type="entry name" value="WH_DNA-bd_sf"/>
</dbReference>
<protein>
    <submittedName>
        <fullName evidence="5">MarR family transcriptional regulator</fullName>
    </submittedName>
</protein>
<name>A0ABT7NBA5_9BURK</name>
<feature type="domain" description="HTH marR-type" evidence="4">
    <location>
        <begin position="1"/>
        <end position="139"/>
    </location>
</feature>
<dbReference type="PROSITE" id="PS50995">
    <property type="entry name" value="HTH_MARR_2"/>
    <property type="match status" value="1"/>
</dbReference>
<dbReference type="RefSeq" id="WP_286660293.1">
    <property type="nucleotide sequence ID" value="NZ_JASZYV010000002.1"/>
</dbReference>
<gene>
    <name evidence="5" type="ORF">QTH91_11945</name>
</gene>
<organism evidence="5 6">
    <name type="scientific">Variovorax dokdonensis</name>
    <dbReference type="NCBI Taxonomy" id="344883"/>
    <lineage>
        <taxon>Bacteria</taxon>
        <taxon>Pseudomonadati</taxon>
        <taxon>Pseudomonadota</taxon>
        <taxon>Betaproteobacteria</taxon>
        <taxon>Burkholderiales</taxon>
        <taxon>Comamonadaceae</taxon>
        <taxon>Variovorax</taxon>
    </lineage>
</organism>
<dbReference type="InterPro" id="IPR036388">
    <property type="entry name" value="WH-like_DNA-bd_sf"/>
</dbReference>
<comment type="caution">
    <text evidence="5">The sequence shown here is derived from an EMBL/GenBank/DDBJ whole genome shotgun (WGS) entry which is preliminary data.</text>
</comment>
<keyword evidence="2" id="KW-0238">DNA-binding</keyword>
<keyword evidence="6" id="KW-1185">Reference proteome</keyword>
<dbReference type="Proteomes" id="UP001174908">
    <property type="component" value="Unassembled WGS sequence"/>
</dbReference>
<evidence type="ECO:0000313" key="6">
    <source>
        <dbReference type="Proteomes" id="UP001174908"/>
    </source>
</evidence>
<dbReference type="SMART" id="SM00347">
    <property type="entry name" value="HTH_MARR"/>
    <property type="match status" value="1"/>
</dbReference>
<proteinExistence type="predicted"/>
<dbReference type="Pfam" id="PF12802">
    <property type="entry name" value="MarR_2"/>
    <property type="match status" value="1"/>
</dbReference>
<keyword evidence="3" id="KW-0804">Transcription</keyword>
<evidence type="ECO:0000256" key="3">
    <source>
        <dbReference type="ARBA" id="ARBA00023163"/>
    </source>
</evidence>
<dbReference type="PANTHER" id="PTHR42756:SF1">
    <property type="entry name" value="TRANSCRIPTIONAL REPRESSOR OF EMRAB OPERON"/>
    <property type="match status" value="1"/>
</dbReference>